<keyword evidence="2" id="KW-0547">Nucleotide-binding</keyword>
<sequence>MSVVEKKQLNVCFIGHVDSGKSTAVGQLAYQLGAIDKRLIEKYKKEASDNNKSSFFLAYATDTTAAEKERGITIQTSLIKIPTNKFTLNVLDCPGHRDFIKNMVTGAAQADVGVVMVPATGFEACVGETGILKAHITISAVLGCSKLIVCVNKMDEVEEARRESRFAEIKNEMLRIAKLYHSDKNPIIIPISAFCNINLVESSPRFEWFQGWTCPKTKAVVHTLEGALDFQEEPPRMNDKPLRMPIVQKHKISGIGFVYTGRIDSGFAVPNMQVSIEPAGVVTEIKTLEIHKEARQKVYCGENCGVAFKNATKGDFNQVKPGNVISDAKNKPVKLFRGCIAKIVVVDKKKGLAAGYTPTLDLGIMHVPVKVQFILKKKSPKDTAPVDNPERIEQGDNAMVVLVPQKPCVMETASDFPSLGRFALRDSNNIVCIGSITSLCSDDELEKYGVKIEKKATENQKKVKINSISFC</sequence>
<dbReference type="Gene3D" id="2.40.30.10">
    <property type="entry name" value="Translation factors"/>
    <property type="match status" value="2"/>
</dbReference>
<name>C4VAU0_VAIC1</name>
<dbReference type="Pfam" id="PF22594">
    <property type="entry name" value="GTP-eEF1A_C"/>
    <property type="match status" value="1"/>
</dbReference>
<dbReference type="Pfam" id="PF00009">
    <property type="entry name" value="GTP_EFTU"/>
    <property type="match status" value="1"/>
</dbReference>
<feature type="non-terminal residue" evidence="5">
    <location>
        <position position="471"/>
    </location>
</feature>
<dbReference type="OMA" id="FAPQNIT"/>
<dbReference type="PRINTS" id="PR00315">
    <property type="entry name" value="ELONGATNFCT"/>
</dbReference>
<evidence type="ECO:0000256" key="1">
    <source>
        <dbReference type="ARBA" id="ARBA00007249"/>
    </source>
</evidence>
<evidence type="ECO:0000313" key="5">
    <source>
        <dbReference type="EMBL" id="EEQ81659.1"/>
    </source>
</evidence>
<dbReference type="InterPro" id="IPR050100">
    <property type="entry name" value="TRAFAC_GTPase_members"/>
</dbReference>
<dbReference type="GO" id="GO:0003924">
    <property type="term" value="F:GTPase activity"/>
    <property type="evidence" value="ECO:0007669"/>
    <property type="project" value="InterPro"/>
</dbReference>
<evidence type="ECO:0000256" key="3">
    <source>
        <dbReference type="ARBA" id="ARBA00023134"/>
    </source>
</evidence>
<gene>
    <name evidence="5" type="ORF">NCER_101816</name>
</gene>
<dbReference type="InParanoid" id="C4VAU0"/>
<dbReference type="AlphaFoldDB" id="C4VAU0"/>
<dbReference type="PANTHER" id="PTHR23115">
    <property type="entry name" value="TRANSLATION FACTOR"/>
    <property type="match status" value="1"/>
</dbReference>
<dbReference type="Proteomes" id="UP000009082">
    <property type="component" value="Unassembled WGS sequence"/>
</dbReference>
<dbReference type="EMBL" id="ACOL01000295">
    <property type="protein sequence ID" value="EEQ81659.1"/>
    <property type="molecule type" value="Genomic_DNA"/>
</dbReference>
<dbReference type="Gene3D" id="3.40.50.300">
    <property type="entry name" value="P-loop containing nucleotide triphosphate hydrolases"/>
    <property type="match status" value="1"/>
</dbReference>
<dbReference type="GO" id="GO:0005525">
    <property type="term" value="F:GTP binding"/>
    <property type="evidence" value="ECO:0007669"/>
    <property type="project" value="UniProtKB-KW"/>
</dbReference>
<dbReference type="STRING" id="578460.C4VAU0"/>
<evidence type="ECO:0000313" key="6">
    <source>
        <dbReference type="Proteomes" id="UP000009082"/>
    </source>
</evidence>
<dbReference type="HOGENOM" id="CLU_007265_3_5_1"/>
<dbReference type="Pfam" id="PF03144">
    <property type="entry name" value="GTP_EFTU_D2"/>
    <property type="match status" value="1"/>
</dbReference>
<proteinExistence type="inferred from homology"/>
<dbReference type="CDD" id="cd01513">
    <property type="entry name" value="Translation_factor_III"/>
    <property type="match status" value="1"/>
</dbReference>
<keyword evidence="3" id="KW-0342">GTP-binding</keyword>
<organism evidence="6">
    <name type="scientific">Vairimorpha ceranae (strain BRL01)</name>
    <name type="common">Microsporidian parasite</name>
    <name type="synonym">Nosema ceranae</name>
    <dbReference type="NCBI Taxonomy" id="578460"/>
    <lineage>
        <taxon>Eukaryota</taxon>
        <taxon>Fungi</taxon>
        <taxon>Fungi incertae sedis</taxon>
        <taxon>Microsporidia</taxon>
        <taxon>Nosematidae</taxon>
        <taxon>Vairimorpha</taxon>
    </lineage>
</organism>
<dbReference type="InterPro" id="IPR031157">
    <property type="entry name" value="G_TR_CS"/>
</dbReference>
<dbReference type="InterPro" id="IPR004161">
    <property type="entry name" value="EFTu-like_2"/>
</dbReference>
<dbReference type="InterPro" id="IPR009000">
    <property type="entry name" value="Transl_B-barrel_sf"/>
</dbReference>
<dbReference type="SUPFAM" id="SSF50447">
    <property type="entry name" value="Translation proteins"/>
    <property type="match status" value="1"/>
</dbReference>
<dbReference type="InterPro" id="IPR027417">
    <property type="entry name" value="P-loop_NTPase"/>
</dbReference>
<dbReference type="KEGG" id="nce:NCER_101816"/>
<dbReference type="FunCoup" id="C4VAU0">
    <property type="interactions" value="130"/>
</dbReference>
<dbReference type="InterPro" id="IPR000795">
    <property type="entry name" value="T_Tr_GTP-bd_dom"/>
</dbReference>
<dbReference type="InterPro" id="IPR054696">
    <property type="entry name" value="GTP-eEF1A_C"/>
</dbReference>
<dbReference type="SUPFAM" id="SSF52540">
    <property type="entry name" value="P-loop containing nucleoside triphosphate hydrolases"/>
    <property type="match status" value="1"/>
</dbReference>
<dbReference type="VEuPathDB" id="MicrosporidiaDB:NCER_101816"/>
<feature type="domain" description="Tr-type G" evidence="4">
    <location>
        <begin position="6"/>
        <end position="235"/>
    </location>
</feature>
<accession>C4VAU0</accession>
<dbReference type="PROSITE" id="PS00301">
    <property type="entry name" value="G_TR_1"/>
    <property type="match status" value="1"/>
</dbReference>
<evidence type="ECO:0000256" key="2">
    <source>
        <dbReference type="ARBA" id="ARBA00022741"/>
    </source>
</evidence>
<dbReference type="SUPFAM" id="SSF50465">
    <property type="entry name" value="EF-Tu/eEF-1alpha/eIF2-gamma C-terminal domain"/>
    <property type="match status" value="1"/>
</dbReference>
<dbReference type="CDD" id="cd03693">
    <property type="entry name" value="EF1_alpha_II"/>
    <property type="match status" value="1"/>
</dbReference>
<dbReference type="PROSITE" id="PS51722">
    <property type="entry name" value="G_TR_2"/>
    <property type="match status" value="1"/>
</dbReference>
<evidence type="ECO:0000259" key="4">
    <source>
        <dbReference type="PROSITE" id="PS51722"/>
    </source>
</evidence>
<protein>
    <recommendedName>
        <fullName evidence="4">Tr-type G domain-containing protein</fullName>
    </recommendedName>
</protein>
<dbReference type="OrthoDB" id="342024at2759"/>
<comment type="similarity">
    <text evidence="1">Belongs to the TRAFAC class translation factor GTPase superfamily. Classic translation factor GTPase family. EF-Tu/EF-1A subfamily.</text>
</comment>
<dbReference type="InterPro" id="IPR009001">
    <property type="entry name" value="Transl_elong_EF1A/Init_IF2_C"/>
</dbReference>
<reference evidence="6" key="1">
    <citation type="journal article" date="2009" name="PLoS Pathog.">
        <title>Genomic analyses of the microsporidian Nosema ceranae, an emergent pathogen of honey bees.</title>
        <authorList>
            <person name="Cornman R.S."/>
            <person name="Chen Y.P."/>
            <person name="Schatz M.C."/>
            <person name="Street C."/>
            <person name="Zhao Y."/>
            <person name="Desany B."/>
            <person name="Egholm M."/>
            <person name="Hutchison S."/>
            <person name="Pettis J.S."/>
            <person name="Lipkin W.I."/>
            <person name="Evans J.D."/>
        </authorList>
    </citation>
    <scope>NUCLEOTIDE SEQUENCE [LARGE SCALE GENOMIC DNA]</scope>
    <source>
        <strain evidence="6">BRL01</strain>
    </source>
</reference>